<dbReference type="InterPro" id="IPR006170">
    <property type="entry name" value="PBP/GOBP"/>
</dbReference>
<dbReference type="AlphaFoldDB" id="A0A8S1CWX4"/>
<proteinExistence type="predicted"/>
<evidence type="ECO:0000256" key="1">
    <source>
        <dbReference type="SAM" id="SignalP"/>
    </source>
</evidence>
<dbReference type="Proteomes" id="UP000494165">
    <property type="component" value="Unassembled WGS sequence"/>
</dbReference>
<protein>
    <submittedName>
        <fullName evidence="2">Uncharacterized protein</fullName>
    </submittedName>
</protein>
<dbReference type="Pfam" id="PF01395">
    <property type="entry name" value="PBP_GOBP"/>
    <property type="match status" value="1"/>
</dbReference>
<sequence length="146" mass="15914">MMNKFALGSVLALVLALTSSALAGEECMKKIEAGIKQCVADMKLPPADLAFDKDFAQYSNGTKCLLKCVGEFIGVFKDGKLVDSTLTTMTNDFLKEHPEEKEMTGTILKDCKNISEACPCATAAKMFTCARDIADRLMKGKMQKKN</sequence>
<dbReference type="GO" id="GO:0005549">
    <property type="term" value="F:odorant binding"/>
    <property type="evidence" value="ECO:0007669"/>
    <property type="project" value="InterPro"/>
</dbReference>
<feature type="signal peptide" evidence="1">
    <location>
        <begin position="1"/>
        <end position="23"/>
    </location>
</feature>
<feature type="chain" id="PRO_5035940505" evidence="1">
    <location>
        <begin position="24"/>
        <end position="146"/>
    </location>
</feature>
<organism evidence="2 3">
    <name type="scientific">Cloeon dipterum</name>
    <dbReference type="NCBI Taxonomy" id="197152"/>
    <lineage>
        <taxon>Eukaryota</taxon>
        <taxon>Metazoa</taxon>
        <taxon>Ecdysozoa</taxon>
        <taxon>Arthropoda</taxon>
        <taxon>Hexapoda</taxon>
        <taxon>Insecta</taxon>
        <taxon>Pterygota</taxon>
        <taxon>Palaeoptera</taxon>
        <taxon>Ephemeroptera</taxon>
        <taxon>Pisciforma</taxon>
        <taxon>Baetidae</taxon>
        <taxon>Cloeon</taxon>
    </lineage>
</organism>
<keyword evidence="3" id="KW-1185">Reference proteome</keyword>
<dbReference type="EMBL" id="CADEPI010000071">
    <property type="protein sequence ID" value="CAB3372271.1"/>
    <property type="molecule type" value="Genomic_DNA"/>
</dbReference>
<accession>A0A8S1CWX4</accession>
<dbReference type="InterPro" id="IPR036728">
    <property type="entry name" value="PBP_GOBP_sf"/>
</dbReference>
<dbReference type="Gene3D" id="1.10.238.20">
    <property type="entry name" value="Pheromone/general odorant binding protein domain"/>
    <property type="match status" value="1"/>
</dbReference>
<dbReference type="SMART" id="SM00708">
    <property type="entry name" value="PhBP"/>
    <property type="match status" value="1"/>
</dbReference>
<comment type="caution">
    <text evidence="2">The sequence shown here is derived from an EMBL/GenBank/DDBJ whole genome shotgun (WGS) entry which is preliminary data.</text>
</comment>
<reference evidence="2 3" key="1">
    <citation type="submission" date="2020-04" db="EMBL/GenBank/DDBJ databases">
        <authorList>
            <person name="Alioto T."/>
            <person name="Alioto T."/>
            <person name="Gomez Garrido J."/>
        </authorList>
    </citation>
    <scope>NUCLEOTIDE SEQUENCE [LARGE SCALE GENOMIC DNA]</scope>
</reference>
<dbReference type="SUPFAM" id="SSF47565">
    <property type="entry name" value="Insect pheromone/odorant-binding proteins"/>
    <property type="match status" value="1"/>
</dbReference>
<evidence type="ECO:0000313" key="2">
    <source>
        <dbReference type="EMBL" id="CAB3372271.1"/>
    </source>
</evidence>
<name>A0A8S1CWX4_9INSE</name>
<evidence type="ECO:0000313" key="3">
    <source>
        <dbReference type="Proteomes" id="UP000494165"/>
    </source>
</evidence>
<gene>
    <name evidence="2" type="ORF">CLODIP_2_CD13296</name>
</gene>
<keyword evidence="1" id="KW-0732">Signal</keyword>
<dbReference type="CDD" id="cd23992">
    <property type="entry name" value="PBP_GOBP"/>
    <property type="match status" value="1"/>
</dbReference>